<dbReference type="Gene3D" id="3.60.40.10">
    <property type="entry name" value="PPM-type phosphatase domain"/>
    <property type="match status" value="1"/>
</dbReference>
<dbReference type="SMART" id="SM00332">
    <property type="entry name" value="PP2Cc"/>
    <property type="match status" value="1"/>
</dbReference>
<evidence type="ECO:0000313" key="8">
    <source>
        <dbReference type="Proteomes" id="UP001591681"/>
    </source>
</evidence>
<dbReference type="InterPro" id="IPR001932">
    <property type="entry name" value="PPM-type_phosphatase-like_dom"/>
</dbReference>
<feature type="domain" description="PPM-type phosphatase" evidence="6">
    <location>
        <begin position="121"/>
        <end position="537"/>
    </location>
</feature>
<proteinExistence type="inferred from homology"/>
<accession>A0ABD1K2L5</accession>
<evidence type="ECO:0000256" key="4">
    <source>
        <dbReference type="RuleBase" id="RU003465"/>
    </source>
</evidence>
<dbReference type="PROSITE" id="PS01032">
    <property type="entry name" value="PPM_1"/>
    <property type="match status" value="1"/>
</dbReference>
<keyword evidence="1" id="KW-0479">Metal-binding</keyword>
<name>A0ABD1K2L5_9TELE</name>
<dbReference type="Pfam" id="PF00481">
    <property type="entry name" value="PP2C"/>
    <property type="match status" value="1"/>
</dbReference>
<evidence type="ECO:0000256" key="3">
    <source>
        <dbReference type="ARBA" id="ARBA00022912"/>
    </source>
</evidence>
<feature type="region of interest" description="Disordered" evidence="5">
    <location>
        <begin position="60"/>
        <end position="82"/>
    </location>
</feature>
<comment type="similarity">
    <text evidence="4">Belongs to the PP2C family.</text>
</comment>
<evidence type="ECO:0000256" key="2">
    <source>
        <dbReference type="ARBA" id="ARBA00022801"/>
    </source>
</evidence>
<dbReference type="GO" id="GO:0046872">
    <property type="term" value="F:metal ion binding"/>
    <property type="evidence" value="ECO:0007669"/>
    <property type="project" value="UniProtKB-KW"/>
</dbReference>
<dbReference type="InterPro" id="IPR015655">
    <property type="entry name" value="PP2C"/>
</dbReference>
<evidence type="ECO:0000256" key="5">
    <source>
        <dbReference type="SAM" id="MobiDB-lite"/>
    </source>
</evidence>
<organism evidence="7 8">
    <name type="scientific">Coilia grayii</name>
    <name type="common">Gray's grenadier anchovy</name>
    <dbReference type="NCBI Taxonomy" id="363190"/>
    <lineage>
        <taxon>Eukaryota</taxon>
        <taxon>Metazoa</taxon>
        <taxon>Chordata</taxon>
        <taxon>Craniata</taxon>
        <taxon>Vertebrata</taxon>
        <taxon>Euteleostomi</taxon>
        <taxon>Actinopterygii</taxon>
        <taxon>Neopterygii</taxon>
        <taxon>Teleostei</taxon>
        <taxon>Clupei</taxon>
        <taxon>Clupeiformes</taxon>
        <taxon>Clupeoidei</taxon>
        <taxon>Engraulidae</taxon>
        <taxon>Coilinae</taxon>
        <taxon>Coilia</taxon>
    </lineage>
</organism>
<dbReference type="EMBL" id="JBHFQA010000009">
    <property type="protein sequence ID" value="KAL2093358.1"/>
    <property type="molecule type" value="Genomic_DNA"/>
</dbReference>
<dbReference type="PANTHER" id="PTHR13832">
    <property type="entry name" value="PROTEIN PHOSPHATASE 2C"/>
    <property type="match status" value="1"/>
</dbReference>
<dbReference type="CDD" id="cd00143">
    <property type="entry name" value="PP2Cc"/>
    <property type="match status" value="1"/>
</dbReference>
<protein>
    <recommendedName>
        <fullName evidence="6">PPM-type phosphatase domain-containing protein</fullName>
    </recommendedName>
</protein>
<dbReference type="Proteomes" id="UP001591681">
    <property type="component" value="Unassembled WGS sequence"/>
</dbReference>
<keyword evidence="2 4" id="KW-0378">Hydrolase</keyword>
<keyword evidence="3 4" id="KW-0904">Protein phosphatase</keyword>
<evidence type="ECO:0000256" key="1">
    <source>
        <dbReference type="ARBA" id="ARBA00022723"/>
    </source>
</evidence>
<dbReference type="SUPFAM" id="SSF81606">
    <property type="entry name" value="PP2C-like"/>
    <property type="match status" value="1"/>
</dbReference>
<sequence>MSRCVCVRVFSQVRSCSTLVLSKSISQPSAHRPLPHYFTQASPHTAFSSCSSLSSLVQPTRPLSSRAHGGSDEEDDDDDLISPKHDLNFQVGRLQMDNVLRANEQSVRVPEFDGRGGPSPVLKFESNQLGANVPLEDRRCAATCLRTRGMLFGVFDGHGGHACAQAVSERLPYYVATAMMSQASLEDLEVAMETGRATPPILQWYKHRNDYNYRDSAELYVQHLRVFWQELLASEEHGEGMTPADAMSHAFQRLDVDLSLEAQVPLANELMRSTAVQAAFAGSTACLAHVTSEGVLVANAGDCRAVLGVQDEDGSWSAVPLSSDHTALNPDELARVRAQHPPSERDTVVVDERLLGMLMPLRAFGDVRFKWSQELQQSVLESGASCRELEELHLFQYLPPHYLTPPYLDAAPEVTFHRLRPQDRFLILASDGLWDELGNEEAVRLVGQHLTGVHLQAPLSARQRQLSLRQMHQLLLRRRARAAPALDANAATHLIRHALGTNEYGELDSEKLAAMLALPDDLARMYRDDITVTVIYFNSNLHKHHDGSSRH</sequence>
<evidence type="ECO:0000313" key="7">
    <source>
        <dbReference type="EMBL" id="KAL2093358.1"/>
    </source>
</evidence>
<dbReference type="PANTHER" id="PTHR13832:SF343">
    <property type="entry name" value="[PYRUVATE DEHYDROGENASE [ACETYL-TRANSFERRING]]-PHOSPHATASE 2, MITOCHONDRIAL"/>
    <property type="match status" value="1"/>
</dbReference>
<reference evidence="7 8" key="1">
    <citation type="submission" date="2024-09" db="EMBL/GenBank/DDBJ databases">
        <title>A chromosome-level genome assembly of Gray's grenadier anchovy, Coilia grayii.</title>
        <authorList>
            <person name="Fu Z."/>
        </authorList>
    </citation>
    <scope>NUCLEOTIDE SEQUENCE [LARGE SCALE GENOMIC DNA]</scope>
    <source>
        <strain evidence="7">G4</strain>
        <tissue evidence="7">Muscle</tissue>
    </source>
</reference>
<dbReference type="PROSITE" id="PS51746">
    <property type="entry name" value="PPM_2"/>
    <property type="match status" value="1"/>
</dbReference>
<keyword evidence="8" id="KW-1185">Reference proteome</keyword>
<gene>
    <name evidence="7" type="ORF">ACEWY4_010670</name>
</gene>
<comment type="caution">
    <text evidence="7">The sequence shown here is derived from an EMBL/GenBank/DDBJ whole genome shotgun (WGS) entry which is preliminary data.</text>
</comment>
<evidence type="ECO:0000259" key="6">
    <source>
        <dbReference type="PROSITE" id="PS51746"/>
    </source>
</evidence>
<dbReference type="InterPro" id="IPR000222">
    <property type="entry name" value="PP2C_BS"/>
</dbReference>
<dbReference type="GO" id="GO:0004721">
    <property type="term" value="F:phosphoprotein phosphatase activity"/>
    <property type="evidence" value="ECO:0007669"/>
    <property type="project" value="UniProtKB-KW"/>
</dbReference>
<dbReference type="InterPro" id="IPR036457">
    <property type="entry name" value="PPM-type-like_dom_sf"/>
</dbReference>
<dbReference type="AlphaFoldDB" id="A0ABD1K2L5"/>